<evidence type="ECO:0000256" key="3">
    <source>
        <dbReference type="PROSITE-ProRule" id="PRU00023"/>
    </source>
</evidence>
<evidence type="ECO:0000256" key="2">
    <source>
        <dbReference type="ARBA" id="ARBA00023043"/>
    </source>
</evidence>
<protein>
    <submittedName>
        <fullName evidence="4">Ankyrin</fullName>
    </submittedName>
</protein>
<dbReference type="PROSITE" id="PS50088">
    <property type="entry name" value="ANK_REPEAT"/>
    <property type="match status" value="2"/>
</dbReference>
<feature type="repeat" description="ANK" evidence="3">
    <location>
        <begin position="115"/>
        <end position="147"/>
    </location>
</feature>
<proteinExistence type="predicted"/>
<dbReference type="Proteomes" id="UP000029493">
    <property type="component" value="Chromosome"/>
</dbReference>
<dbReference type="PROSITE" id="PS50297">
    <property type="entry name" value="ANK_REP_REGION"/>
    <property type="match status" value="2"/>
</dbReference>
<evidence type="ECO:0000256" key="1">
    <source>
        <dbReference type="ARBA" id="ARBA00022737"/>
    </source>
</evidence>
<dbReference type="PANTHER" id="PTHR24171:SF9">
    <property type="entry name" value="ANKYRIN REPEAT DOMAIN-CONTAINING PROTEIN 39"/>
    <property type="match status" value="1"/>
</dbReference>
<dbReference type="KEGG" id="psw:LK03_11810"/>
<name>A0A089WMW2_9PSED</name>
<dbReference type="SUPFAM" id="SSF48403">
    <property type="entry name" value="Ankyrin repeat"/>
    <property type="match status" value="1"/>
</dbReference>
<sequence>MQDAAPAAMTDEETAAFAAQVFDCARAGDAQMLDRLVSSGLPVDLRNGKGDTLLMLASYHGHVEAVKVLLRHGADPLIANDNNQLPIAGAAFKGDLPMIRLLVENGVPVDAAAQDGRTALMLAAMFNRGEILEYLLAQGADPTHRDARGATALVAAQTMGAVEAVERLQALAG</sequence>
<keyword evidence="5" id="KW-1185">Reference proteome</keyword>
<dbReference type="eggNOG" id="COG0666">
    <property type="taxonomic scope" value="Bacteria"/>
</dbReference>
<evidence type="ECO:0000313" key="4">
    <source>
        <dbReference type="EMBL" id="AIR89936.1"/>
    </source>
</evidence>
<feature type="repeat" description="ANK" evidence="3">
    <location>
        <begin position="49"/>
        <end position="81"/>
    </location>
</feature>
<dbReference type="Pfam" id="PF00023">
    <property type="entry name" value="Ank"/>
    <property type="match status" value="1"/>
</dbReference>
<dbReference type="EMBL" id="CP009455">
    <property type="protein sequence ID" value="AIR89936.1"/>
    <property type="molecule type" value="Genomic_DNA"/>
</dbReference>
<dbReference type="PANTHER" id="PTHR24171">
    <property type="entry name" value="ANKYRIN REPEAT DOMAIN-CONTAINING PROTEIN 39-RELATED"/>
    <property type="match status" value="1"/>
</dbReference>
<dbReference type="Gene3D" id="1.25.40.20">
    <property type="entry name" value="Ankyrin repeat-containing domain"/>
    <property type="match status" value="1"/>
</dbReference>
<dbReference type="OrthoDB" id="671583at2"/>
<dbReference type="STRING" id="157783.LK03_11810"/>
<dbReference type="AlphaFoldDB" id="A0A089WMW2"/>
<dbReference type="InterPro" id="IPR002110">
    <property type="entry name" value="Ankyrin_rpt"/>
</dbReference>
<evidence type="ECO:0000313" key="5">
    <source>
        <dbReference type="Proteomes" id="UP000029493"/>
    </source>
</evidence>
<accession>A0A089WMW2</accession>
<dbReference type="Pfam" id="PF12796">
    <property type="entry name" value="Ank_2"/>
    <property type="match status" value="1"/>
</dbReference>
<dbReference type="SMART" id="SM00248">
    <property type="entry name" value="ANK"/>
    <property type="match status" value="3"/>
</dbReference>
<reference evidence="4 5" key="1">
    <citation type="submission" date="2014-09" db="EMBL/GenBank/DDBJ databases">
        <authorList>
            <person name="Chan K.-G."/>
        </authorList>
    </citation>
    <scope>NUCLEOTIDE SEQUENCE [LARGE SCALE GENOMIC DNA]</scope>
    <source>
        <strain evidence="4 5">ND07</strain>
    </source>
</reference>
<keyword evidence="2 3" id="KW-0040">ANK repeat</keyword>
<dbReference type="RefSeq" id="WP_038412527.1">
    <property type="nucleotide sequence ID" value="NZ_CP009455.1"/>
</dbReference>
<gene>
    <name evidence="4" type="ORF">LK03_11810</name>
</gene>
<keyword evidence="1" id="KW-0677">Repeat</keyword>
<dbReference type="InterPro" id="IPR036770">
    <property type="entry name" value="Ankyrin_rpt-contain_sf"/>
</dbReference>
<organism evidence="4 5">
    <name type="scientific">Pseudomonas cremoricolorata</name>
    <dbReference type="NCBI Taxonomy" id="157783"/>
    <lineage>
        <taxon>Bacteria</taxon>
        <taxon>Pseudomonadati</taxon>
        <taxon>Pseudomonadota</taxon>
        <taxon>Gammaproteobacteria</taxon>
        <taxon>Pseudomonadales</taxon>
        <taxon>Pseudomonadaceae</taxon>
        <taxon>Pseudomonas</taxon>
    </lineage>
</organism>